<evidence type="ECO:0000313" key="3">
    <source>
        <dbReference type="EMBL" id="RDW63341.1"/>
    </source>
</evidence>
<keyword evidence="4" id="KW-1185">Reference proteome</keyword>
<keyword evidence="1" id="KW-0812">Transmembrane</keyword>
<evidence type="ECO:0000259" key="2">
    <source>
        <dbReference type="Pfam" id="PF24802"/>
    </source>
</evidence>
<accession>A0A3D8QNP3</accession>
<dbReference type="Pfam" id="PF24802">
    <property type="entry name" value="DUF7703"/>
    <property type="match status" value="1"/>
</dbReference>
<feature type="transmembrane region" description="Helical" evidence="1">
    <location>
        <begin position="69"/>
        <end position="90"/>
    </location>
</feature>
<name>A0A3D8QNP3_9HELO</name>
<dbReference type="EMBL" id="PDLM01000013">
    <property type="protein sequence ID" value="RDW63341.1"/>
    <property type="molecule type" value="Genomic_DNA"/>
</dbReference>
<feature type="transmembrane region" description="Helical" evidence="1">
    <location>
        <begin position="102"/>
        <end position="127"/>
    </location>
</feature>
<sequence>MAPRGVPATYENTTITAFGSSGRGVTGGYNGISQGWEITISALCALAVYNAVEIIILTFVTFKKYRGAYFLSLLVAAVGVILNALGYFVKYMGFAKSDAQKYTGLAIVVIGWSAMVTGHSLVLWSRLGLFDGNSRALKLLLKAIIINGLVLHPTTTVFVFGSNMAKGVTQEIFVRGYVIMEKIQLTIFFLQELVLLGDYLYQALKLLRHSSKSETRRLLTQLFAMSIIIILLDCIVISFEYANFYLLQVATKSVVYSIKLKLEFAVLSRLVVFVSRPRQVSVTLHLSKPTASHSISVENQPNTPQRALKVADSSIYIQK</sequence>
<dbReference type="InterPro" id="IPR056120">
    <property type="entry name" value="DUF7703"/>
</dbReference>
<feature type="transmembrane region" description="Helical" evidence="1">
    <location>
        <begin position="38"/>
        <end position="62"/>
    </location>
</feature>
<dbReference type="OrthoDB" id="405906at2759"/>
<dbReference type="AlphaFoldDB" id="A0A3D8QNP3"/>
<evidence type="ECO:0000313" key="4">
    <source>
        <dbReference type="Proteomes" id="UP000256645"/>
    </source>
</evidence>
<protein>
    <recommendedName>
        <fullName evidence="2">DUF7703 domain-containing protein</fullName>
    </recommendedName>
</protein>
<reference evidence="3 4" key="1">
    <citation type="journal article" date="2018" name="IMA Fungus">
        <title>IMA Genome-F 9: Draft genome sequence of Annulohypoxylon stygium, Aspergillus mulundensis, Berkeleyomyces basicola (syn. Thielaviopsis basicola), Ceratocystis smalleyi, two Cercospora beticola strains, Coleophoma cylindrospora, Fusarium fracticaudum, Phialophora cf. hyalina, and Morchella septimelata.</title>
        <authorList>
            <person name="Wingfield B.D."/>
            <person name="Bills G.F."/>
            <person name="Dong Y."/>
            <person name="Huang W."/>
            <person name="Nel W.J."/>
            <person name="Swalarsk-Parry B.S."/>
            <person name="Vaghefi N."/>
            <person name="Wilken P.M."/>
            <person name="An Z."/>
            <person name="de Beer Z.W."/>
            <person name="De Vos L."/>
            <person name="Chen L."/>
            <person name="Duong T.A."/>
            <person name="Gao Y."/>
            <person name="Hammerbacher A."/>
            <person name="Kikkert J.R."/>
            <person name="Li Y."/>
            <person name="Li H."/>
            <person name="Li K."/>
            <person name="Li Q."/>
            <person name="Liu X."/>
            <person name="Ma X."/>
            <person name="Naidoo K."/>
            <person name="Pethybridge S.J."/>
            <person name="Sun J."/>
            <person name="Steenkamp E.T."/>
            <person name="van der Nest M.A."/>
            <person name="van Wyk S."/>
            <person name="Wingfield M.J."/>
            <person name="Xiong C."/>
            <person name="Yue Q."/>
            <person name="Zhang X."/>
        </authorList>
    </citation>
    <scope>NUCLEOTIDE SEQUENCE [LARGE SCALE GENOMIC DNA]</scope>
    <source>
        <strain evidence="3 4">BP6252</strain>
    </source>
</reference>
<feature type="transmembrane region" description="Helical" evidence="1">
    <location>
        <begin position="183"/>
        <end position="201"/>
    </location>
</feature>
<keyword evidence="1" id="KW-0472">Membrane</keyword>
<feature type="transmembrane region" description="Helical" evidence="1">
    <location>
        <begin position="139"/>
        <end position="163"/>
    </location>
</feature>
<dbReference type="PANTHER" id="PTHR37013">
    <property type="entry name" value="INTEGRAL MEMBRANE PROTEIN (AFU_ORTHOLOGUE AFUA_1G05950)-RELATED"/>
    <property type="match status" value="1"/>
</dbReference>
<keyword evidence="1" id="KW-1133">Transmembrane helix</keyword>
<proteinExistence type="predicted"/>
<evidence type="ECO:0000256" key="1">
    <source>
        <dbReference type="SAM" id="Phobius"/>
    </source>
</evidence>
<comment type="caution">
    <text evidence="3">The sequence shown here is derived from an EMBL/GenBank/DDBJ whole genome shotgun (WGS) entry which is preliminary data.</text>
</comment>
<feature type="transmembrane region" description="Helical" evidence="1">
    <location>
        <begin position="222"/>
        <end position="242"/>
    </location>
</feature>
<feature type="domain" description="DUF7703" evidence="2">
    <location>
        <begin position="31"/>
        <end position="274"/>
    </location>
</feature>
<dbReference type="Proteomes" id="UP000256645">
    <property type="component" value="Unassembled WGS sequence"/>
</dbReference>
<gene>
    <name evidence="3" type="ORF">BP6252_10886</name>
</gene>
<dbReference type="PANTHER" id="PTHR37013:SF3">
    <property type="entry name" value="INTEGRAL MEMBRANE PROTEIN (AFU_ORTHOLOGUE AFUA_1G05950)"/>
    <property type="match status" value="1"/>
</dbReference>
<organism evidence="3 4">
    <name type="scientific">Coleophoma cylindrospora</name>
    <dbReference type="NCBI Taxonomy" id="1849047"/>
    <lineage>
        <taxon>Eukaryota</taxon>
        <taxon>Fungi</taxon>
        <taxon>Dikarya</taxon>
        <taxon>Ascomycota</taxon>
        <taxon>Pezizomycotina</taxon>
        <taxon>Leotiomycetes</taxon>
        <taxon>Helotiales</taxon>
        <taxon>Dermateaceae</taxon>
        <taxon>Coleophoma</taxon>
    </lineage>
</organism>